<proteinExistence type="predicted"/>
<feature type="compositionally biased region" description="Basic and acidic residues" evidence="1">
    <location>
        <begin position="9"/>
        <end position="24"/>
    </location>
</feature>
<reference evidence="2 3" key="1">
    <citation type="journal article" date="2016" name="Sci. Rep.">
        <title>The Dendrobium catenatum Lindl. genome sequence provides insights into polysaccharide synthase, floral development and adaptive evolution.</title>
        <authorList>
            <person name="Zhang G.Q."/>
            <person name="Xu Q."/>
            <person name="Bian C."/>
            <person name="Tsai W.C."/>
            <person name="Yeh C.M."/>
            <person name="Liu K.W."/>
            <person name="Yoshida K."/>
            <person name="Zhang L.S."/>
            <person name="Chang S.B."/>
            <person name="Chen F."/>
            <person name="Shi Y."/>
            <person name="Su Y.Y."/>
            <person name="Zhang Y.Q."/>
            <person name="Chen L.J."/>
            <person name="Yin Y."/>
            <person name="Lin M."/>
            <person name="Huang H."/>
            <person name="Deng H."/>
            <person name="Wang Z.W."/>
            <person name="Zhu S.L."/>
            <person name="Zhao X."/>
            <person name="Deng C."/>
            <person name="Niu S.C."/>
            <person name="Huang J."/>
            <person name="Wang M."/>
            <person name="Liu G.H."/>
            <person name="Yang H.J."/>
            <person name="Xiao X.J."/>
            <person name="Hsiao Y.Y."/>
            <person name="Wu W.L."/>
            <person name="Chen Y.Y."/>
            <person name="Mitsuda N."/>
            <person name="Ohme-Takagi M."/>
            <person name="Luo Y.B."/>
            <person name="Van de Peer Y."/>
            <person name="Liu Z.J."/>
        </authorList>
    </citation>
    <scope>NUCLEOTIDE SEQUENCE [LARGE SCALE GENOMIC DNA]</scope>
    <source>
        <tissue evidence="2">The whole plant</tissue>
    </source>
</reference>
<organism evidence="2 3">
    <name type="scientific">Dendrobium catenatum</name>
    <dbReference type="NCBI Taxonomy" id="906689"/>
    <lineage>
        <taxon>Eukaryota</taxon>
        <taxon>Viridiplantae</taxon>
        <taxon>Streptophyta</taxon>
        <taxon>Embryophyta</taxon>
        <taxon>Tracheophyta</taxon>
        <taxon>Spermatophyta</taxon>
        <taxon>Magnoliopsida</taxon>
        <taxon>Liliopsida</taxon>
        <taxon>Asparagales</taxon>
        <taxon>Orchidaceae</taxon>
        <taxon>Epidendroideae</taxon>
        <taxon>Malaxideae</taxon>
        <taxon>Dendrobiinae</taxon>
        <taxon>Dendrobium</taxon>
    </lineage>
</organism>
<feature type="compositionally biased region" description="Polar residues" evidence="1">
    <location>
        <begin position="25"/>
        <end position="35"/>
    </location>
</feature>
<name>A0A2I0WPT8_9ASPA</name>
<reference evidence="2 3" key="2">
    <citation type="journal article" date="2017" name="Nature">
        <title>The Apostasia genome and the evolution of orchids.</title>
        <authorList>
            <person name="Zhang G.Q."/>
            <person name="Liu K.W."/>
            <person name="Li Z."/>
            <person name="Lohaus R."/>
            <person name="Hsiao Y.Y."/>
            <person name="Niu S.C."/>
            <person name="Wang J.Y."/>
            <person name="Lin Y.C."/>
            <person name="Xu Q."/>
            <person name="Chen L.J."/>
            <person name="Yoshida K."/>
            <person name="Fujiwara S."/>
            <person name="Wang Z.W."/>
            <person name="Zhang Y.Q."/>
            <person name="Mitsuda N."/>
            <person name="Wang M."/>
            <person name="Liu G.H."/>
            <person name="Pecoraro L."/>
            <person name="Huang H.X."/>
            <person name="Xiao X.J."/>
            <person name="Lin M."/>
            <person name="Wu X.Y."/>
            <person name="Wu W.L."/>
            <person name="Chen Y.Y."/>
            <person name="Chang S.B."/>
            <person name="Sakamoto S."/>
            <person name="Ohme-Takagi M."/>
            <person name="Yagi M."/>
            <person name="Zeng S.J."/>
            <person name="Shen C.Y."/>
            <person name="Yeh C.M."/>
            <person name="Luo Y.B."/>
            <person name="Tsai W.C."/>
            <person name="Van de Peer Y."/>
            <person name="Liu Z.J."/>
        </authorList>
    </citation>
    <scope>NUCLEOTIDE SEQUENCE [LARGE SCALE GENOMIC DNA]</scope>
    <source>
        <tissue evidence="2">The whole plant</tissue>
    </source>
</reference>
<dbReference type="AlphaFoldDB" id="A0A2I0WPT8"/>
<feature type="region of interest" description="Disordered" evidence="1">
    <location>
        <begin position="1"/>
        <end position="52"/>
    </location>
</feature>
<dbReference type="Proteomes" id="UP000233837">
    <property type="component" value="Unassembled WGS sequence"/>
</dbReference>
<evidence type="ECO:0000313" key="3">
    <source>
        <dbReference type="Proteomes" id="UP000233837"/>
    </source>
</evidence>
<dbReference type="EMBL" id="KZ502490">
    <property type="protein sequence ID" value="PKU77651.1"/>
    <property type="molecule type" value="Genomic_DNA"/>
</dbReference>
<protein>
    <submittedName>
        <fullName evidence="2">Uncharacterized protein</fullName>
    </submittedName>
</protein>
<keyword evidence="3" id="KW-1185">Reference proteome</keyword>
<evidence type="ECO:0000256" key="1">
    <source>
        <dbReference type="SAM" id="MobiDB-lite"/>
    </source>
</evidence>
<gene>
    <name evidence="2" type="ORF">MA16_Dca013443</name>
</gene>
<accession>A0A2I0WPT8</accession>
<sequence>MQRTPFFWRSRDQGEQERVSKDRTSSAPLLTSSRHSAAPTKPRPPVTTKRFPSIPSFSLRCISIPQSPSLESPAIKGRRE</sequence>
<evidence type="ECO:0000313" key="2">
    <source>
        <dbReference type="EMBL" id="PKU77651.1"/>
    </source>
</evidence>